<dbReference type="GO" id="GO:0012505">
    <property type="term" value="C:endomembrane system"/>
    <property type="evidence" value="ECO:0007669"/>
    <property type="project" value="UniProtKB-SubCell"/>
</dbReference>
<evidence type="ECO:0000256" key="6">
    <source>
        <dbReference type="ARBA" id="ARBA00022989"/>
    </source>
</evidence>
<keyword evidence="4 13" id="KW-0812">Transmembrane</keyword>
<dbReference type="Proteomes" id="UP000790347">
    <property type="component" value="Unassembled WGS sequence"/>
</dbReference>
<evidence type="ECO:0000256" key="9">
    <source>
        <dbReference type="ARBA" id="ARBA00023136"/>
    </source>
</evidence>
<dbReference type="GO" id="GO:0005886">
    <property type="term" value="C:plasma membrane"/>
    <property type="evidence" value="ECO:0007669"/>
    <property type="project" value="TreeGrafter"/>
</dbReference>
<feature type="domain" description="SSD" evidence="15">
    <location>
        <begin position="597"/>
        <end position="769"/>
    </location>
</feature>
<dbReference type="GO" id="GO:0006629">
    <property type="term" value="P:lipid metabolic process"/>
    <property type="evidence" value="ECO:0007669"/>
    <property type="project" value="UniProtKB-KW"/>
</dbReference>
<accession>A0A922I1S5</accession>
<proteinExistence type="inferred from homology"/>
<keyword evidence="8" id="KW-0443">Lipid metabolism</keyword>
<evidence type="ECO:0000256" key="10">
    <source>
        <dbReference type="ARBA" id="ARBA00023157"/>
    </source>
</evidence>
<comment type="catalytic activity">
    <reaction evidence="12">
        <text>cholesterol(in) = cholesterol(out)</text>
        <dbReference type="Rhea" id="RHEA:39747"/>
        <dbReference type="ChEBI" id="CHEBI:16113"/>
    </reaction>
</comment>
<comment type="subcellular location">
    <subcellularLocation>
        <location evidence="1">Endomembrane system</location>
        <topology evidence="1">Multi-pass membrane protein</topology>
    </subcellularLocation>
</comment>
<organism evidence="16 17">
    <name type="scientific">Dermatophagoides farinae</name>
    <name type="common">American house dust mite</name>
    <dbReference type="NCBI Taxonomy" id="6954"/>
    <lineage>
        <taxon>Eukaryota</taxon>
        <taxon>Metazoa</taxon>
        <taxon>Ecdysozoa</taxon>
        <taxon>Arthropoda</taxon>
        <taxon>Chelicerata</taxon>
        <taxon>Arachnida</taxon>
        <taxon>Acari</taxon>
        <taxon>Acariformes</taxon>
        <taxon>Sarcoptiformes</taxon>
        <taxon>Astigmata</taxon>
        <taxon>Psoroptidia</taxon>
        <taxon>Analgoidea</taxon>
        <taxon>Pyroglyphidae</taxon>
        <taxon>Dermatophagoidinae</taxon>
        <taxon>Dermatophagoides</taxon>
    </lineage>
</organism>
<comment type="similarity">
    <text evidence="2">Belongs to the patched family.</text>
</comment>
<dbReference type="EMBL" id="ASGP02000003">
    <property type="protein sequence ID" value="KAH9517440.1"/>
    <property type="molecule type" value="Genomic_DNA"/>
</dbReference>
<keyword evidence="9 13" id="KW-0472">Membrane</keyword>
<dbReference type="PANTHER" id="PTHR45727:SF2">
    <property type="entry name" value="NPC INTRACELLULAR CHOLESTEROL TRANSPORTER 1"/>
    <property type="match status" value="1"/>
</dbReference>
<evidence type="ECO:0000256" key="2">
    <source>
        <dbReference type="ARBA" id="ARBA00005585"/>
    </source>
</evidence>
<keyword evidence="11" id="KW-0325">Glycoprotein</keyword>
<evidence type="ECO:0000256" key="4">
    <source>
        <dbReference type="ARBA" id="ARBA00022692"/>
    </source>
</evidence>
<feature type="transmembrane region" description="Helical" evidence="13">
    <location>
        <begin position="663"/>
        <end position="683"/>
    </location>
</feature>
<dbReference type="Pfam" id="PF16414">
    <property type="entry name" value="NPC1_N"/>
    <property type="match status" value="1"/>
</dbReference>
<dbReference type="PROSITE" id="PS51257">
    <property type="entry name" value="PROKAR_LIPOPROTEIN"/>
    <property type="match status" value="1"/>
</dbReference>
<evidence type="ECO:0000256" key="7">
    <source>
        <dbReference type="ARBA" id="ARBA00023055"/>
    </source>
</evidence>
<keyword evidence="5 14" id="KW-0732">Signal</keyword>
<evidence type="ECO:0000256" key="13">
    <source>
        <dbReference type="SAM" id="Phobius"/>
    </source>
</evidence>
<gene>
    <name evidence="16" type="primary">NPC1_2</name>
    <name evidence="16" type="ORF">DERF_008116</name>
</gene>
<evidence type="ECO:0000259" key="15">
    <source>
        <dbReference type="PROSITE" id="PS50156"/>
    </source>
</evidence>
<dbReference type="Gene3D" id="1.20.1640.10">
    <property type="entry name" value="Multidrug efflux transporter AcrB transmembrane domain"/>
    <property type="match status" value="2"/>
</dbReference>
<feature type="transmembrane region" description="Helical" evidence="13">
    <location>
        <begin position="743"/>
        <end position="769"/>
    </location>
</feature>
<evidence type="ECO:0000313" key="16">
    <source>
        <dbReference type="EMBL" id="KAH9517440.1"/>
    </source>
</evidence>
<dbReference type="PANTHER" id="PTHR45727">
    <property type="entry name" value="NPC INTRACELLULAR CHOLESTEROL TRANSPORTER 1"/>
    <property type="match status" value="1"/>
</dbReference>
<keyword evidence="3" id="KW-0813">Transport</keyword>
<feature type="transmembrane region" description="Helical" evidence="13">
    <location>
        <begin position="1142"/>
        <end position="1159"/>
    </location>
</feature>
<evidence type="ECO:0000256" key="1">
    <source>
        <dbReference type="ARBA" id="ARBA00004127"/>
    </source>
</evidence>
<dbReference type="GO" id="GO:0030299">
    <property type="term" value="P:intestinal cholesterol absorption"/>
    <property type="evidence" value="ECO:0007669"/>
    <property type="project" value="TreeGrafter"/>
</dbReference>
<dbReference type="Pfam" id="PF12349">
    <property type="entry name" value="Sterol-sensing"/>
    <property type="match status" value="1"/>
</dbReference>
<dbReference type="InterPro" id="IPR053958">
    <property type="entry name" value="HMGCR/SNAP/NPC1-like_SSD"/>
</dbReference>
<evidence type="ECO:0000256" key="3">
    <source>
        <dbReference type="ARBA" id="ARBA00022448"/>
    </source>
</evidence>
<dbReference type="GO" id="GO:0015918">
    <property type="term" value="P:sterol transport"/>
    <property type="evidence" value="ECO:0007669"/>
    <property type="project" value="TreeGrafter"/>
</dbReference>
<feature type="transmembrane region" description="Helical" evidence="13">
    <location>
        <begin position="1234"/>
        <end position="1256"/>
    </location>
</feature>
<evidence type="ECO:0000256" key="5">
    <source>
        <dbReference type="ARBA" id="ARBA00022729"/>
    </source>
</evidence>
<sequence>MSTLNRMKFMSIFILIFLLNQFSTIICGCVLRGQCDEIRNSFGLLLPVPCKYDGPPKPLNTSADTYQTIQTILPELSHDNLYCCEDGQITRLVTQLQTARTLLLRCPSCYYNFARVFALMTCSPSQSDFIRLIDYNRTNNAVKAITYDIWKPLSESIYHSCEGVQMPSGGAKVVPQLMCNLQSPNETCTPEKFFRFTGKKGVSPFSINFQFKEQLPSGSLAKHYRCDEAPPQFNSQPCSCADCDASCPKPKPIPGEKQEWLLFGVNGIAVVMSIIYGVLLVASTVLFIVYYKHFSTKQNDVETREATKEKTETRQVMLRSMNQSYFHEKLCTIFGNYGRLCTRKPYNFILPIIGLIIGIILATGLTQFVALTKPIELWSTQTSRARVEKKFFDENFNPFFRVENIVLTPKFMETFRKDDIEFGPIFNQTFLLRFFDLQQQIMSLTIQDDNGTILRVEDICYSPMENTVCMVQSALGWFQNKRSALENDNYLETFRTCISNPFHLSDTGISCLAPYGGPIFPHIALADYHGNGYYQAKALAFTLTLNNAIQDEDNVNALKWEKKFLDLLFEFDDPVIDIAFYSERSIEDEIERLGNSNKFTIAISYIVMFFYITISLGDFTNIHRLLIDSKIVLGLVGVLIVLLSVLSSIGLLCYSGVHSTLIIMEVIPFLVLAVGVDNIFLLVRHSDRSSIEQESSNLSYQERLEQRMQSLMYNVAPSILLAAVAESTCFFLGALIPMPAVRIFAINAGIALLIAFIFQMLIFVPILVWDIRRHDDNRWEILYFKQGKKSRQRSSNESQSNQSGDESNHKNDGLLYSFFSNIFAPFLMKSQNRLTVMLLFLAWLSVSISVIHKIDIGLEQLYSMPSDSYVLKFFDAQIHKLKVGPPVYFVVKSDAGFNYSANQNLICSQSGCSSYSIVNMLAQAANQSEISYLVPAAANSWIDDYLLWASSGQCCRTYPNGTFCPSTGIYGSIIQSFESNPKLFIIHSLDKSNDCQACDIVCSEDPIEYDSDDWCYNYTNHQRIRPDKFYHPYLEFFVSDIPNAICAKGGRPSYLHAMSLTEGDAIHSSYFMTYHIPLQHSKDFTRALQNARVISESITEALRELIMQTNGDESDVEVFPYSFFYVFYEQYLTIWSESLKNIIFALLAIFIVTFVFLSFDFITSFTIVVTILCIIVNMLGLMYFWAISLNAVALVNLVMSIGISVEFCAHIARATSLSNESTSVLRAQYGLAEMGSSVMSGITMTKFFGILILAFSPSDIFQIFYFRMYLGIVIIGALHGLVLLPVLLSFWGNCGRSMNCLK</sequence>
<evidence type="ECO:0000256" key="11">
    <source>
        <dbReference type="ARBA" id="ARBA00023180"/>
    </source>
</evidence>
<feature type="transmembrane region" description="Helical" evidence="13">
    <location>
        <begin position="711"/>
        <end position="737"/>
    </location>
</feature>
<dbReference type="InterPro" id="IPR032190">
    <property type="entry name" value="NPC1_N"/>
</dbReference>
<evidence type="ECO:0000256" key="14">
    <source>
        <dbReference type="SAM" id="SignalP"/>
    </source>
</evidence>
<dbReference type="InterPro" id="IPR053956">
    <property type="entry name" value="NPC1_MLD"/>
</dbReference>
<dbReference type="GO" id="GO:0042632">
    <property type="term" value="P:cholesterol homeostasis"/>
    <property type="evidence" value="ECO:0007669"/>
    <property type="project" value="TreeGrafter"/>
</dbReference>
<feature type="transmembrane region" description="Helical" evidence="13">
    <location>
        <begin position="348"/>
        <end position="371"/>
    </location>
</feature>
<keyword evidence="7" id="KW-0445">Lipid transport</keyword>
<keyword evidence="10" id="KW-1015">Disulfide bond</keyword>
<feature type="transmembrane region" description="Helical" evidence="13">
    <location>
        <begin position="631"/>
        <end position="657"/>
    </location>
</feature>
<protein>
    <submittedName>
        <fullName evidence="16">NPC intracellular cholesterol transporter 1</fullName>
    </submittedName>
</protein>
<feature type="transmembrane region" description="Helical" evidence="13">
    <location>
        <begin position="1165"/>
        <end position="1186"/>
    </location>
</feature>
<reference evidence="16" key="2">
    <citation type="journal article" date="2022" name="Res Sq">
        <title>Comparative Genomics Reveals Insights into the Divergent Evolution of Astigmatic Mites and Household Pest Adaptations.</title>
        <authorList>
            <person name="Xiong Q."/>
            <person name="Wan A.T.-Y."/>
            <person name="Liu X.-Y."/>
            <person name="Fung C.S.-H."/>
            <person name="Xiao X."/>
            <person name="Malainual N."/>
            <person name="Hou J."/>
            <person name="Wang L."/>
            <person name="Wang M."/>
            <person name="Yang K."/>
            <person name="Cui Y."/>
            <person name="Leung E."/>
            <person name="Nong W."/>
            <person name="Shin S.-K."/>
            <person name="Au S."/>
            <person name="Jeong K.Y."/>
            <person name="Chew F.T."/>
            <person name="Hui J."/>
            <person name="Leung T.F."/>
            <person name="Tungtrongchitr A."/>
            <person name="Zhong N."/>
            <person name="Liu Z."/>
            <person name="Tsui S."/>
        </authorList>
    </citation>
    <scope>NUCLEOTIDE SEQUENCE</scope>
    <source>
        <strain evidence="16">Derf</strain>
        <tissue evidence="16">Whole organism</tissue>
    </source>
</reference>
<evidence type="ECO:0000256" key="12">
    <source>
        <dbReference type="ARBA" id="ARBA00034049"/>
    </source>
</evidence>
<feature type="chain" id="PRO_5037531089" evidence="14">
    <location>
        <begin position="29"/>
        <end position="1302"/>
    </location>
</feature>
<evidence type="ECO:0000313" key="17">
    <source>
        <dbReference type="Proteomes" id="UP000790347"/>
    </source>
</evidence>
<comment type="caution">
    <text evidence="16">The sequence shown here is derived from an EMBL/GenBank/DDBJ whole genome shotgun (WGS) entry which is preliminary data.</text>
</comment>
<dbReference type="GO" id="GO:0015485">
    <property type="term" value="F:cholesterol binding"/>
    <property type="evidence" value="ECO:0007669"/>
    <property type="project" value="TreeGrafter"/>
</dbReference>
<dbReference type="Pfam" id="PF22314">
    <property type="entry name" value="NPC1_MLD"/>
    <property type="match status" value="1"/>
</dbReference>
<feature type="signal peptide" evidence="14">
    <location>
        <begin position="1"/>
        <end position="28"/>
    </location>
</feature>
<dbReference type="InterPro" id="IPR000731">
    <property type="entry name" value="SSD"/>
</dbReference>
<evidence type="ECO:0000256" key="8">
    <source>
        <dbReference type="ARBA" id="ARBA00023098"/>
    </source>
</evidence>
<dbReference type="SUPFAM" id="SSF82866">
    <property type="entry name" value="Multidrug efflux transporter AcrB transmembrane domain"/>
    <property type="match status" value="2"/>
</dbReference>
<keyword evidence="17" id="KW-1185">Reference proteome</keyword>
<keyword evidence="6 13" id="KW-1133">Transmembrane helix</keyword>
<dbReference type="FunFam" id="1.20.1640.10:FF:000008">
    <property type="entry name" value="NPC intracellular cholesterol transporter 1"/>
    <property type="match status" value="1"/>
</dbReference>
<dbReference type="PROSITE" id="PS50156">
    <property type="entry name" value="SSD"/>
    <property type="match status" value="1"/>
</dbReference>
<name>A0A922I1S5_DERFA</name>
<feature type="transmembrane region" description="Helical" evidence="13">
    <location>
        <begin position="1268"/>
        <end position="1291"/>
    </location>
</feature>
<reference evidence="16" key="1">
    <citation type="submission" date="2013-05" db="EMBL/GenBank/DDBJ databases">
        <authorList>
            <person name="Yim A.K.Y."/>
            <person name="Chan T.F."/>
            <person name="Ji K.M."/>
            <person name="Liu X.Y."/>
            <person name="Zhou J.W."/>
            <person name="Li R.Q."/>
            <person name="Yang K.Y."/>
            <person name="Li J."/>
            <person name="Li M."/>
            <person name="Law P.T.W."/>
            <person name="Wu Y.L."/>
            <person name="Cai Z.L."/>
            <person name="Qin H."/>
            <person name="Bao Y."/>
            <person name="Leung R.K.K."/>
            <person name="Ng P.K.S."/>
            <person name="Zou J."/>
            <person name="Zhong X.J."/>
            <person name="Ran P.X."/>
            <person name="Zhong N.S."/>
            <person name="Liu Z.G."/>
            <person name="Tsui S.K.W."/>
        </authorList>
    </citation>
    <scope>NUCLEOTIDE SEQUENCE</scope>
    <source>
        <strain evidence="16">Derf</strain>
        <tissue evidence="16">Whole organism</tissue>
    </source>
</reference>
<feature type="transmembrane region" description="Helical" evidence="13">
    <location>
        <begin position="1193"/>
        <end position="1214"/>
    </location>
</feature>
<feature type="transmembrane region" description="Helical" evidence="13">
    <location>
        <begin position="260"/>
        <end position="291"/>
    </location>
</feature>
<feature type="transmembrane region" description="Helical" evidence="13">
    <location>
        <begin position="599"/>
        <end position="619"/>
    </location>
</feature>